<sequence length="64" mass="7213">MSPIWNTLTDFLIVTVSFYREAICELRFFGDAMPHKAGVNGTLLCESQTLGLGCWISSFLKLRN</sequence>
<protein>
    <submittedName>
        <fullName evidence="1">Uncharacterized protein</fullName>
    </submittedName>
</protein>
<organism evidence="1">
    <name type="scientific">Desertifilum tharense IPPAS B-1220</name>
    <dbReference type="NCBI Taxonomy" id="1781255"/>
    <lineage>
        <taxon>Bacteria</taxon>
        <taxon>Bacillati</taxon>
        <taxon>Cyanobacteriota</taxon>
        <taxon>Cyanophyceae</taxon>
        <taxon>Desertifilales</taxon>
        <taxon>Desertifilaceae</taxon>
        <taxon>Desertifilum</taxon>
    </lineage>
</organism>
<evidence type="ECO:0000313" key="1">
    <source>
        <dbReference type="EMBL" id="OEJ72952.1"/>
    </source>
</evidence>
<gene>
    <name evidence="1" type="ORF">BH720_22310</name>
</gene>
<name>A0A1E5QE63_9CYAN</name>
<comment type="caution">
    <text evidence="1">The sequence shown here is derived from an EMBL/GenBank/DDBJ whole genome shotgun (WGS) entry which is preliminary data.</text>
</comment>
<accession>A0A1E5QE63</accession>
<proteinExistence type="predicted"/>
<dbReference type="STRING" id="1781255.BH720_22310"/>
<dbReference type="AlphaFoldDB" id="A0A1E5QE63"/>
<reference evidence="1" key="1">
    <citation type="submission" date="2016-09" db="EMBL/GenBank/DDBJ databases">
        <title>Draft genome of thermotolerant cyanobacterium Desertifilum sp. strain IPPAS B-1220.</title>
        <authorList>
            <person name="Sinetova M.A."/>
            <person name="Bolakhan K."/>
            <person name="Zayadan B.K."/>
            <person name="Mironov K.S."/>
            <person name="Ustinova V."/>
            <person name="Kupriyanova E.V."/>
            <person name="Sidorov R.A."/>
            <person name="Skrypnik A.N."/>
            <person name="Gogoleva N.E."/>
            <person name="Gogolev Y.V."/>
            <person name="Los D.A."/>
        </authorList>
    </citation>
    <scope>NUCLEOTIDE SEQUENCE [LARGE SCALE GENOMIC DNA]</scope>
    <source>
        <strain evidence="1">IPPAS B-1220</strain>
    </source>
</reference>
<dbReference type="EMBL" id="MJGC01000106">
    <property type="protein sequence ID" value="OEJ72952.1"/>
    <property type="molecule type" value="Genomic_DNA"/>
</dbReference>